<dbReference type="PANTHER" id="PTHR31576:SF2">
    <property type="entry name" value="TATA BOX-BINDING PROTEIN-ASSOCIATED FACTOR RNA POLYMERASE I SUBUNIT B"/>
    <property type="match status" value="1"/>
</dbReference>
<keyword evidence="4" id="KW-0863">Zinc-finger</keyword>
<sequence>MVLETGRRELRRFRPGDSCDDCNAARWYSDSGFRYCENGHLIESYVPFEHEEEDNFGNRGHTARKQKKTREREARQLSGVDARELFLECLQLLLRKQVAWLQRRHQLRQASGHDECGRMSAPAMDPALSPIAGLESAVRDLWDLRVRSFHGLKVVVPSSGDARKRGGSRSTSRSLSRSRSRSMSRATGGTTSGSESDGRTIYSSQPETSDADGGYNSSGSRVSQERRPKSRSARVWQSGPDERWNLPGIMETLALCYLGGVLLQLPYRIGDFYRWAKNDQIPFLEAVSNLPEEDDAFWSLHLTV</sequence>
<feature type="domain" description="Rrn7/TAF1B N-terminal cyclin" evidence="12">
    <location>
        <begin position="199"/>
        <end position="291"/>
    </location>
</feature>
<evidence type="ECO:0000256" key="10">
    <source>
        <dbReference type="SAM" id="MobiDB-lite"/>
    </source>
</evidence>
<keyword evidence="3" id="KW-0479">Metal-binding</keyword>
<feature type="region of interest" description="Disordered" evidence="10">
    <location>
        <begin position="53"/>
        <end position="75"/>
    </location>
</feature>
<evidence type="ECO:0000256" key="7">
    <source>
        <dbReference type="ARBA" id="ARBA00023125"/>
    </source>
</evidence>
<evidence type="ECO:0000256" key="4">
    <source>
        <dbReference type="ARBA" id="ARBA00022771"/>
    </source>
</evidence>
<dbReference type="EMBL" id="CAWUON010000018">
    <property type="protein sequence ID" value="CAK7266363.1"/>
    <property type="molecule type" value="Genomic_DNA"/>
</dbReference>
<feature type="region of interest" description="Disordered" evidence="10">
    <location>
        <begin position="158"/>
        <end position="238"/>
    </location>
</feature>
<evidence type="ECO:0000256" key="6">
    <source>
        <dbReference type="ARBA" id="ARBA00023015"/>
    </source>
</evidence>
<name>A0ABP0DDQ1_9PEZI</name>
<evidence type="ECO:0000256" key="9">
    <source>
        <dbReference type="ARBA" id="ARBA00023242"/>
    </source>
</evidence>
<comment type="caution">
    <text evidence="13">The sequence shown here is derived from an EMBL/GenBank/DDBJ whole genome shotgun (WGS) entry which is preliminary data.</text>
</comment>
<dbReference type="InterPro" id="IPR033599">
    <property type="entry name" value="TAF1B/Rrn7"/>
</dbReference>
<feature type="domain" description="RRN7-type" evidence="11">
    <location>
        <begin position="15"/>
        <end position="43"/>
    </location>
</feature>
<keyword evidence="14" id="KW-1185">Reference proteome</keyword>
<evidence type="ECO:0000313" key="14">
    <source>
        <dbReference type="Proteomes" id="UP001642502"/>
    </source>
</evidence>
<gene>
    <name evidence="13" type="ORF">SEPCBS119000_001987</name>
</gene>
<dbReference type="Proteomes" id="UP001642502">
    <property type="component" value="Unassembled WGS sequence"/>
</dbReference>
<evidence type="ECO:0000259" key="12">
    <source>
        <dbReference type="Pfam" id="PF20644"/>
    </source>
</evidence>
<proteinExistence type="inferred from homology"/>
<evidence type="ECO:0000313" key="13">
    <source>
        <dbReference type="EMBL" id="CAK7266363.1"/>
    </source>
</evidence>
<evidence type="ECO:0000259" key="11">
    <source>
        <dbReference type="Pfam" id="PF11781"/>
    </source>
</evidence>
<dbReference type="InterPro" id="IPR048540">
    <property type="entry name" value="Rrn7_cyclin_N"/>
</dbReference>
<keyword evidence="6" id="KW-0805">Transcription regulation</keyword>
<protein>
    <recommendedName>
        <fullName evidence="15">RRN7-type domain-containing protein</fullName>
    </recommendedName>
</protein>
<keyword evidence="9" id="KW-0539">Nucleus</keyword>
<dbReference type="Pfam" id="PF11781">
    <property type="entry name" value="Zn_ribbon_RRN7"/>
    <property type="match status" value="1"/>
</dbReference>
<organism evidence="13 14">
    <name type="scientific">Sporothrix epigloea</name>
    <dbReference type="NCBI Taxonomy" id="1892477"/>
    <lineage>
        <taxon>Eukaryota</taxon>
        <taxon>Fungi</taxon>
        <taxon>Dikarya</taxon>
        <taxon>Ascomycota</taxon>
        <taxon>Pezizomycotina</taxon>
        <taxon>Sordariomycetes</taxon>
        <taxon>Sordariomycetidae</taxon>
        <taxon>Ophiostomatales</taxon>
        <taxon>Ophiostomataceae</taxon>
        <taxon>Sporothrix</taxon>
    </lineage>
</organism>
<keyword evidence="8" id="KW-0804">Transcription</keyword>
<keyword evidence="5" id="KW-0862">Zinc</keyword>
<keyword evidence="7" id="KW-0238">DNA-binding</keyword>
<evidence type="ECO:0000256" key="8">
    <source>
        <dbReference type="ARBA" id="ARBA00023163"/>
    </source>
</evidence>
<dbReference type="PANTHER" id="PTHR31576">
    <property type="entry name" value="TATA BOX-BINDING PROTEIN-ASSOCIATED FACTOR RNA POLYMERASE I SUBUNIT B"/>
    <property type="match status" value="1"/>
</dbReference>
<evidence type="ECO:0000256" key="2">
    <source>
        <dbReference type="ARBA" id="ARBA00006899"/>
    </source>
</evidence>
<evidence type="ECO:0000256" key="5">
    <source>
        <dbReference type="ARBA" id="ARBA00022833"/>
    </source>
</evidence>
<dbReference type="Pfam" id="PF20644">
    <property type="entry name" value="Rrn7_cyclin_N"/>
    <property type="match status" value="1"/>
</dbReference>
<reference evidence="13 14" key="1">
    <citation type="submission" date="2024-01" db="EMBL/GenBank/DDBJ databases">
        <authorList>
            <person name="Allen C."/>
            <person name="Tagirdzhanova G."/>
        </authorList>
    </citation>
    <scope>NUCLEOTIDE SEQUENCE [LARGE SCALE GENOMIC DNA]</scope>
    <source>
        <strain evidence="13 14">CBS 119000</strain>
    </source>
</reference>
<comment type="subcellular location">
    <subcellularLocation>
        <location evidence="1">Nucleus</location>
        <location evidence="1">Nucleolus</location>
    </subcellularLocation>
</comment>
<dbReference type="InterPro" id="IPR021752">
    <property type="entry name" value="TF_Rrn7_Zf"/>
</dbReference>
<feature type="compositionally biased region" description="Low complexity" evidence="10">
    <location>
        <begin position="183"/>
        <end position="195"/>
    </location>
</feature>
<evidence type="ECO:0000256" key="3">
    <source>
        <dbReference type="ARBA" id="ARBA00022723"/>
    </source>
</evidence>
<accession>A0ABP0DDQ1</accession>
<comment type="similarity">
    <text evidence="2">Belongs to the RRN7/TAF1B family.</text>
</comment>
<evidence type="ECO:0000256" key="1">
    <source>
        <dbReference type="ARBA" id="ARBA00004604"/>
    </source>
</evidence>
<evidence type="ECO:0008006" key="15">
    <source>
        <dbReference type="Google" id="ProtNLM"/>
    </source>
</evidence>